<evidence type="ECO:0008006" key="5">
    <source>
        <dbReference type="Google" id="ProtNLM"/>
    </source>
</evidence>
<dbReference type="SUPFAM" id="SSF56954">
    <property type="entry name" value="Outer membrane efflux proteins (OEP)"/>
    <property type="match status" value="1"/>
</dbReference>
<dbReference type="PANTHER" id="PTHR30203:SF30">
    <property type="entry name" value="OUTER MEMBRANE PROTEIN-RELATED"/>
    <property type="match status" value="1"/>
</dbReference>
<accession>A0A5M8Q856</accession>
<keyword evidence="4" id="KW-1185">Reference proteome</keyword>
<reference evidence="1 3" key="1">
    <citation type="submission" date="2019-07" db="EMBL/GenBank/DDBJ databases">
        <authorList>
            <person name="Qu J.-H."/>
        </authorList>
    </citation>
    <scope>NUCLEOTIDE SEQUENCE [LARGE SCALE GENOMIC DNA]</scope>
    <source>
        <strain evidence="1 3">MDT1-10-3</strain>
    </source>
</reference>
<reference evidence="2 4" key="3">
    <citation type="submission" date="2024-08" db="EMBL/GenBank/DDBJ databases">
        <authorList>
            <person name="Wei W."/>
        </authorList>
    </citation>
    <scope>NUCLEOTIDE SEQUENCE [LARGE SCALE GENOMIC DNA]</scope>
    <source>
        <strain evidence="2 4">XU2</strain>
    </source>
</reference>
<dbReference type="AlphaFoldDB" id="A0A5M8Q856"/>
<protein>
    <recommendedName>
        <fullName evidence="5">TolC family protein</fullName>
    </recommendedName>
</protein>
<gene>
    <name evidence="2" type="ORF">ACD591_14160</name>
    <name evidence="1" type="ORF">FOE74_18065</name>
</gene>
<evidence type="ECO:0000313" key="2">
    <source>
        <dbReference type="EMBL" id="MFA1772441.1"/>
    </source>
</evidence>
<dbReference type="Proteomes" id="UP001570846">
    <property type="component" value="Unassembled WGS sequence"/>
</dbReference>
<comment type="caution">
    <text evidence="1">The sequence shown here is derived from an EMBL/GenBank/DDBJ whole genome shotgun (WGS) entry which is preliminary data.</text>
</comment>
<dbReference type="EMBL" id="VKKZ01000024">
    <property type="protein sequence ID" value="KAA6431010.1"/>
    <property type="molecule type" value="Genomic_DNA"/>
</dbReference>
<dbReference type="OrthoDB" id="9770517at2"/>
<reference evidence="1 3" key="2">
    <citation type="submission" date="2019-09" db="EMBL/GenBank/DDBJ databases">
        <title>A bacterium isolated from glacier soil.</title>
        <authorList>
            <person name="Liu Q."/>
        </authorList>
    </citation>
    <scope>NUCLEOTIDE SEQUENCE [LARGE SCALE GENOMIC DNA]</scope>
    <source>
        <strain evidence="1 3">MDT1-10-3</strain>
    </source>
</reference>
<dbReference type="EMBL" id="JBGOGF010000007">
    <property type="protein sequence ID" value="MFA1772441.1"/>
    <property type="molecule type" value="Genomic_DNA"/>
</dbReference>
<name>A0A5M8Q856_9BACT</name>
<evidence type="ECO:0000313" key="3">
    <source>
        <dbReference type="Proteomes" id="UP000323866"/>
    </source>
</evidence>
<dbReference type="InterPro" id="IPR010131">
    <property type="entry name" value="MdtP/NodT-like"/>
</dbReference>
<dbReference type="Gene3D" id="1.20.1600.10">
    <property type="entry name" value="Outer membrane efflux proteins (OEP)"/>
    <property type="match status" value="1"/>
</dbReference>
<dbReference type="Proteomes" id="UP000323866">
    <property type="component" value="Unassembled WGS sequence"/>
</dbReference>
<evidence type="ECO:0000313" key="4">
    <source>
        <dbReference type="Proteomes" id="UP001570846"/>
    </source>
</evidence>
<dbReference type="PANTHER" id="PTHR30203">
    <property type="entry name" value="OUTER MEMBRANE CATION EFFLUX PROTEIN"/>
    <property type="match status" value="1"/>
</dbReference>
<evidence type="ECO:0000313" key="1">
    <source>
        <dbReference type="EMBL" id="KAA6431010.1"/>
    </source>
</evidence>
<dbReference type="RefSeq" id="WP_149100038.1">
    <property type="nucleotide sequence ID" value="NZ_BMMG01000007.1"/>
</dbReference>
<organism evidence="1 3">
    <name type="scientific">Rufibacter glacialis</name>
    <dbReference type="NCBI Taxonomy" id="1259555"/>
    <lineage>
        <taxon>Bacteria</taxon>
        <taxon>Pseudomonadati</taxon>
        <taxon>Bacteroidota</taxon>
        <taxon>Cytophagia</taxon>
        <taxon>Cytophagales</taxon>
        <taxon>Hymenobacteraceae</taxon>
        <taxon>Rufibacter</taxon>
    </lineage>
</organism>
<sequence>MLQNAVSTSNELYRAGYASYLEIITAQRSVLEAELNLVNTQKLVLQSTVHLYRSLGGGWQ</sequence>
<proteinExistence type="predicted"/>